<dbReference type="EMBL" id="AE006470">
    <property type="protein sequence ID" value="AAM72605.2"/>
    <property type="molecule type" value="Genomic_DNA"/>
</dbReference>
<dbReference type="InterPro" id="IPR036890">
    <property type="entry name" value="HATPase_C_sf"/>
</dbReference>
<dbReference type="InterPro" id="IPR005467">
    <property type="entry name" value="His_kinase_dom"/>
</dbReference>
<evidence type="ECO:0000256" key="1">
    <source>
        <dbReference type="ARBA" id="ARBA00000085"/>
    </source>
</evidence>
<dbReference type="SMART" id="SM00388">
    <property type="entry name" value="HisKA"/>
    <property type="match status" value="1"/>
</dbReference>
<comment type="catalytic activity">
    <reaction evidence="1">
        <text>ATP + protein L-histidine = ADP + protein N-phospho-L-histidine.</text>
        <dbReference type="EC" id="2.7.13.3"/>
    </reaction>
</comment>
<evidence type="ECO:0000313" key="7">
    <source>
        <dbReference type="EMBL" id="AAM72605.2"/>
    </source>
</evidence>
<dbReference type="EnsemblBacteria" id="AAM72605">
    <property type="protein sequence ID" value="AAM72605"/>
    <property type="gene ID" value="CT1376"/>
</dbReference>
<dbReference type="Pfam" id="PF02518">
    <property type="entry name" value="HATPase_c"/>
    <property type="match status" value="1"/>
</dbReference>
<dbReference type="SUPFAM" id="SSF47384">
    <property type="entry name" value="Homodimeric domain of signal transducing histidine kinase"/>
    <property type="match status" value="1"/>
</dbReference>
<dbReference type="AlphaFoldDB" id="Q8KCN7"/>
<keyword evidence="3 4" id="KW-0597">Phosphoprotein</keyword>
<evidence type="ECO:0000259" key="5">
    <source>
        <dbReference type="PROSITE" id="PS50109"/>
    </source>
</evidence>
<evidence type="ECO:0000259" key="6">
    <source>
        <dbReference type="PROSITE" id="PS50110"/>
    </source>
</evidence>
<name>Q8KCN7_CHLTE</name>
<dbReference type="PANTHER" id="PTHR43065:SF42">
    <property type="entry name" value="TWO-COMPONENT SENSOR PPRA"/>
    <property type="match status" value="1"/>
</dbReference>
<dbReference type="HOGENOM" id="CLU_000445_114_51_10"/>
<evidence type="ECO:0000313" key="8">
    <source>
        <dbReference type="Proteomes" id="UP000001007"/>
    </source>
</evidence>
<dbReference type="Gene3D" id="3.30.565.10">
    <property type="entry name" value="Histidine kinase-like ATPase, C-terminal domain"/>
    <property type="match status" value="1"/>
</dbReference>
<dbReference type="PANTHER" id="PTHR43065">
    <property type="entry name" value="SENSOR HISTIDINE KINASE"/>
    <property type="match status" value="1"/>
</dbReference>
<gene>
    <name evidence="7" type="ordered locus">CT1376</name>
</gene>
<dbReference type="InterPro" id="IPR036097">
    <property type="entry name" value="HisK_dim/P_sf"/>
</dbReference>
<dbReference type="SUPFAM" id="SSF55874">
    <property type="entry name" value="ATPase domain of HSP90 chaperone/DNA topoisomerase II/histidine kinase"/>
    <property type="match status" value="1"/>
</dbReference>
<dbReference type="eggNOG" id="COG4191">
    <property type="taxonomic scope" value="Bacteria"/>
</dbReference>
<reference evidence="7 8" key="1">
    <citation type="journal article" date="2002" name="Proc. Natl. Acad. Sci. U.S.A.">
        <title>The complete genome sequence of Chlorobium tepidum TLS, a photosynthetic, anaerobic, green-sulfur bacterium.</title>
        <authorList>
            <person name="Eisen J.A."/>
            <person name="Nelson K.E."/>
            <person name="Paulsen I.T."/>
            <person name="Heidelberg J.F."/>
            <person name="Wu M."/>
            <person name="Dodson R.J."/>
            <person name="Deboy R."/>
            <person name="Gwinn M.L."/>
            <person name="Nelson W.C."/>
            <person name="Haft D.H."/>
            <person name="Hickey E.K."/>
            <person name="Peterson J.D."/>
            <person name="Durkin A.S."/>
            <person name="Kolonay J.L."/>
            <person name="Yang F."/>
            <person name="Holt I."/>
            <person name="Umayam L.A."/>
            <person name="Mason T."/>
            <person name="Brenner M."/>
            <person name="Shea T.P."/>
            <person name="Parksey D."/>
            <person name="Nierman W.C."/>
            <person name="Feldblyum T.V."/>
            <person name="Hansen C.L."/>
            <person name="Craven M.B."/>
            <person name="Radune D."/>
            <person name="Vamathevan J."/>
            <person name="Khouri H."/>
            <person name="White O."/>
            <person name="Gruber T.M."/>
            <person name="Ketchum K.A."/>
            <person name="Venter J.C."/>
            <person name="Tettelin H."/>
            <person name="Bryant D.A."/>
            <person name="Fraser C.M."/>
        </authorList>
    </citation>
    <scope>NUCLEOTIDE SEQUENCE [LARGE SCALE GENOMIC DNA]</scope>
    <source>
        <strain evidence="8">ATCC 49652 / DSM 12025 / NBRC 103806 / TLS</strain>
    </source>
</reference>
<dbReference type="Pfam" id="PF00072">
    <property type="entry name" value="Response_reg"/>
    <property type="match status" value="1"/>
</dbReference>
<dbReference type="InterPro" id="IPR003594">
    <property type="entry name" value="HATPase_dom"/>
</dbReference>
<evidence type="ECO:0000256" key="4">
    <source>
        <dbReference type="PROSITE-ProRule" id="PRU00169"/>
    </source>
</evidence>
<dbReference type="EC" id="2.7.13.3" evidence="2"/>
<organism evidence="7 8">
    <name type="scientific">Chlorobaculum tepidum (strain ATCC 49652 / DSM 12025 / NBRC 103806 / TLS)</name>
    <name type="common">Chlorobium tepidum</name>
    <dbReference type="NCBI Taxonomy" id="194439"/>
    <lineage>
        <taxon>Bacteria</taxon>
        <taxon>Pseudomonadati</taxon>
        <taxon>Chlorobiota</taxon>
        <taxon>Chlorobiia</taxon>
        <taxon>Chlorobiales</taxon>
        <taxon>Chlorobiaceae</taxon>
        <taxon>Chlorobaculum</taxon>
    </lineage>
</organism>
<dbReference type="Pfam" id="PF00512">
    <property type="entry name" value="HisKA"/>
    <property type="match status" value="1"/>
</dbReference>
<dbReference type="Gene3D" id="3.40.50.2300">
    <property type="match status" value="1"/>
</dbReference>
<proteinExistence type="predicted"/>
<keyword evidence="8" id="KW-1185">Reference proteome</keyword>
<dbReference type="eggNOG" id="COG0784">
    <property type="taxonomic scope" value="Bacteria"/>
</dbReference>
<dbReference type="OrthoDB" id="9783713at2"/>
<dbReference type="SUPFAM" id="SSF52172">
    <property type="entry name" value="CheY-like"/>
    <property type="match status" value="1"/>
</dbReference>
<feature type="domain" description="Response regulatory" evidence="6">
    <location>
        <begin position="238"/>
        <end position="354"/>
    </location>
</feature>
<feature type="domain" description="Histidine kinase" evidence="5">
    <location>
        <begin position="4"/>
        <end position="217"/>
    </location>
</feature>
<feature type="modified residue" description="4-aspartylphosphate" evidence="4">
    <location>
        <position position="289"/>
    </location>
</feature>
<keyword evidence="7" id="KW-0808">Transferase</keyword>
<dbReference type="STRING" id="194439.CT1376"/>
<dbReference type="SMART" id="SM00387">
    <property type="entry name" value="HATPase_c"/>
    <property type="match status" value="1"/>
</dbReference>
<dbReference type="PRINTS" id="PR00344">
    <property type="entry name" value="BCTRLSENSOR"/>
</dbReference>
<evidence type="ECO:0000256" key="3">
    <source>
        <dbReference type="ARBA" id="ARBA00022553"/>
    </source>
</evidence>
<dbReference type="KEGG" id="cte:CT1376"/>
<dbReference type="CDD" id="cd00082">
    <property type="entry name" value="HisKA"/>
    <property type="match status" value="1"/>
</dbReference>
<dbReference type="InterPro" id="IPR011006">
    <property type="entry name" value="CheY-like_superfamily"/>
</dbReference>
<dbReference type="GO" id="GO:0000155">
    <property type="term" value="F:phosphorelay sensor kinase activity"/>
    <property type="evidence" value="ECO:0007669"/>
    <property type="project" value="InterPro"/>
</dbReference>
<dbReference type="InterPro" id="IPR004358">
    <property type="entry name" value="Sig_transdc_His_kin-like_C"/>
</dbReference>
<dbReference type="InterPro" id="IPR003661">
    <property type="entry name" value="HisK_dim/P_dom"/>
</dbReference>
<protein>
    <recommendedName>
        <fullName evidence="2">histidine kinase</fullName>
        <ecNumber evidence="2">2.7.13.3</ecNumber>
    </recommendedName>
</protein>
<evidence type="ECO:0000256" key="2">
    <source>
        <dbReference type="ARBA" id="ARBA00012438"/>
    </source>
</evidence>
<dbReference type="PROSITE" id="PS50110">
    <property type="entry name" value="RESPONSE_REGULATORY"/>
    <property type="match status" value="1"/>
</dbReference>
<dbReference type="PROSITE" id="PS50109">
    <property type="entry name" value="HIS_KIN"/>
    <property type="match status" value="1"/>
</dbReference>
<keyword evidence="7" id="KW-0418">Kinase</keyword>
<accession>Q8KCN7</accession>
<dbReference type="Proteomes" id="UP000001007">
    <property type="component" value="Chromosome"/>
</dbReference>
<sequence>MAGGIAHDLNNLLTPVLGYSEMLSNSFPETDKRHKRIEVIHHAALRARGLVQQLLAFSSRQTLEFRMLDLNRVVRDFEQLLRRTIRDDINIRYHLHDGRLVIQGDVGQIKQIIMNLAVNAEDAMPSGGELTVKTSTMVIGKGQEKYFEGLPSGDYAVLTVCDTGTGIDQETLACKGRGTGLGLSTVYGIVRQHGGIIQAGSEAGSGASFRVCFPLRESEPEPLQPVKPKPHQKGEGAKVLVVEDDEIVRKFVVQALDEEGFETREAENGQAALELLEKGDFKPELLLTDLVMRGMNGRMLYEKVCDFMPGIKVIYMSGYPKDIISRHGVLDTGLSFLLKPFPVPVLLDKVKDVLKNGE</sequence>
<dbReference type="Gene3D" id="1.10.287.130">
    <property type="match status" value="1"/>
</dbReference>
<dbReference type="SMART" id="SM00448">
    <property type="entry name" value="REC"/>
    <property type="match status" value="1"/>
</dbReference>
<dbReference type="InterPro" id="IPR001789">
    <property type="entry name" value="Sig_transdc_resp-reg_receiver"/>
</dbReference>